<reference evidence="2 3" key="1">
    <citation type="submission" date="2019-12" db="EMBL/GenBank/DDBJ databases">
        <authorList>
            <person name="Huq M.A."/>
        </authorList>
    </citation>
    <scope>NUCLEOTIDE SEQUENCE [LARGE SCALE GENOMIC DNA]</scope>
    <source>
        <strain evidence="2 3">MAH-25</strain>
    </source>
</reference>
<organism evidence="2 3">
    <name type="scientific">Ramlibacter pinisoli</name>
    <dbReference type="NCBI Taxonomy" id="2682844"/>
    <lineage>
        <taxon>Bacteria</taxon>
        <taxon>Pseudomonadati</taxon>
        <taxon>Pseudomonadota</taxon>
        <taxon>Betaproteobacteria</taxon>
        <taxon>Burkholderiales</taxon>
        <taxon>Comamonadaceae</taxon>
        <taxon>Ramlibacter</taxon>
    </lineage>
</organism>
<dbReference type="PANTHER" id="PTHR33490:SF12">
    <property type="entry name" value="BLL5557 PROTEIN"/>
    <property type="match status" value="1"/>
</dbReference>
<protein>
    <submittedName>
        <fullName evidence="2">Transglutaminase family protein</fullName>
    </submittedName>
</protein>
<evidence type="ECO:0000313" key="2">
    <source>
        <dbReference type="EMBL" id="MVQ27917.1"/>
    </source>
</evidence>
<dbReference type="InterPro" id="IPR048930">
    <property type="entry name" value="Bact_transglu_N_2"/>
</dbReference>
<name>A0A6N8IM64_9BURK</name>
<dbReference type="AlphaFoldDB" id="A0A6N8IM64"/>
<dbReference type="Pfam" id="PF21295">
    <property type="entry name" value="Bact_transglu_N_2"/>
    <property type="match status" value="1"/>
</dbReference>
<feature type="domain" description="Transglutaminase-like" evidence="1">
    <location>
        <begin position="161"/>
        <end position="222"/>
    </location>
</feature>
<evidence type="ECO:0000313" key="3">
    <source>
        <dbReference type="Proteomes" id="UP000469385"/>
    </source>
</evidence>
<dbReference type="PANTHER" id="PTHR33490">
    <property type="entry name" value="BLR5614 PROTEIN-RELATED"/>
    <property type="match status" value="1"/>
</dbReference>
<sequence>MHLSTVEARLEYNVRQPSHLLFNVEAAHWSTQVIVAERLEVTPPVSLHAYEDAASGNRFVRFDARPGPLVVAYKADVEVHAPVLDDARLVEVPVNQVPDAVLRHLLPTRFCESDLLAAFARERFGALPPGVERVRAIVRWVRETIAYRPGSSCSTTTAQEVIAQRAGVCRDFAHVAITLCRALNIPARLVAGYVWFDEPPQDFHAIFEAWLGGRWVLFDPTGMAPVERLVRIGTGRDAKDVAFSTSFGDIQMVAKLVTVLEHDARAPLAASARERADA</sequence>
<dbReference type="SUPFAM" id="SSF54001">
    <property type="entry name" value="Cysteine proteinases"/>
    <property type="match status" value="1"/>
</dbReference>
<dbReference type="Gene3D" id="2.60.40.2250">
    <property type="match status" value="1"/>
</dbReference>
<keyword evidence="3" id="KW-1185">Reference proteome</keyword>
<evidence type="ECO:0000259" key="1">
    <source>
        <dbReference type="SMART" id="SM00460"/>
    </source>
</evidence>
<dbReference type="InterPro" id="IPR038765">
    <property type="entry name" value="Papain-like_cys_pep_sf"/>
</dbReference>
<gene>
    <name evidence="2" type="ORF">GON04_00540</name>
</gene>
<accession>A0A6N8IM64</accession>
<dbReference type="InterPro" id="IPR002931">
    <property type="entry name" value="Transglutaminase-like"/>
</dbReference>
<dbReference type="EMBL" id="WSEL01000002">
    <property type="protein sequence ID" value="MVQ27917.1"/>
    <property type="molecule type" value="Genomic_DNA"/>
</dbReference>
<dbReference type="RefSeq" id="WP_157396057.1">
    <property type="nucleotide sequence ID" value="NZ_WSEL01000002.1"/>
</dbReference>
<proteinExistence type="predicted"/>
<dbReference type="SMART" id="SM00460">
    <property type="entry name" value="TGc"/>
    <property type="match status" value="1"/>
</dbReference>
<dbReference type="Proteomes" id="UP000469385">
    <property type="component" value="Unassembled WGS sequence"/>
</dbReference>
<dbReference type="Pfam" id="PF01841">
    <property type="entry name" value="Transglut_core"/>
    <property type="match status" value="1"/>
</dbReference>
<dbReference type="Gene3D" id="3.10.620.30">
    <property type="match status" value="1"/>
</dbReference>
<comment type="caution">
    <text evidence="2">The sequence shown here is derived from an EMBL/GenBank/DDBJ whole genome shotgun (WGS) entry which is preliminary data.</text>
</comment>